<dbReference type="Proteomes" id="UP000012101">
    <property type="component" value="Unassembled WGS sequence"/>
</dbReference>
<evidence type="ECO:0000313" key="2">
    <source>
        <dbReference type="Proteomes" id="UP000012101"/>
    </source>
</evidence>
<organism evidence="1 2">
    <name type="scientific">Leptospira weilii str. 2006001855</name>
    <dbReference type="NCBI Taxonomy" id="996804"/>
    <lineage>
        <taxon>Bacteria</taxon>
        <taxon>Pseudomonadati</taxon>
        <taxon>Spirochaetota</taxon>
        <taxon>Spirochaetia</taxon>
        <taxon>Leptospirales</taxon>
        <taxon>Leptospiraceae</taxon>
        <taxon>Leptospira</taxon>
    </lineage>
</organism>
<proteinExistence type="predicted"/>
<name>M6FJ25_9LEPT</name>
<gene>
    <name evidence="1" type="ORF">LEP1GSC038_1975</name>
</gene>
<sequence>MKRIFRRFQPFTNKSNRNNISFQKLWSIYDKMIFFMIRICS</sequence>
<dbReference type="AlphaFoldDB" id="M6FJ25"/>
<accession>M6FJ25</accession>
<dbReference type="EMBL" id="AFJM02000037">
    <property type="protein sequence ID" value="EMM72788.1"/>
    <property type="molecule type" value="Genomic_DNA"/>
</dbReference>
<evidence type="ECO:0000313" key="1">
    <source>
        <dbReference type="EMBL" id="EMM72788.1"/>
    </source>
</evidence>
<protein>
    <submittedName>
        <fullName evidence="1">Uncharacterized protein</fullName>
    </submittedName>
</protein>
<reference evidence="1 2" key="1">
    <citation type="submission" date="2013-01" db="EMBL/GenBank/DDBJ databases">
        <authorList>
            <person name="Harkins D.M."/>
            <person name="Durkin A.S."/>
            <person name="Brinkac L.M."/>
            <person name="Haft D.H."/>
            <person name="Selengut J.D."/>
            <person name="Sanka R."/>
            <person name="DePew J."/>
            <person name="Purushe J."/>
            <person name="Hospenthal D.R."/>
            <person name="Murray C.K."/>
            <person name="Pimentel G."/>
            <person name="Wasfy M."/>
            <person name="Vinetz J.M."/>
            <person name="Sutton G.G."/>
            <person name="Nierman W.C."/>
            <person name="Fouts D.E."/>
        </authorList>
    </citation>
    <scope>NUCLEOTIDE SEQUENCE [LARGE SCALE GENOMIC DNA]</scope>
    <source>
        <strain evidence="1 2">2006001855</strain>
    </source>
</reference>
<comment type="caution">
    <text evidence="1">The sequence shown here is derived from an EMBL/GenBank/DDBJ whole genome shotgun (WGS) entry which is preliminary data.</text>
</comment>